<dbReference type="AlphaFoldDB" id="A0A9D1P4H5"/>
<reference evidence="2" key="1">
    <citation type="submission" date="2020-10" db="EMBL/GenBank/DDBJ databases">
        <authorList>
            <person name="Gilroy R."/>
        </authorList>
    </citation>
    <scope>NUCLEOTIDE SEQUENCE</scope>
    <source>
        <strain evidence="2">CHK183-6373</strain>
    </source>
</reference>
<name>A0A9D1P4H5_9FIRM</name>
<evidence type="ECO:0000313" key="2">
    <source>
        <dbReference type="EMBL" id="HIV26369.1"/>
    </source>
</evidence>
<accession>A0A9D1P4H5</accession>
<dbReference type="EMBL" id="DVOT01000005">
    <property type="protein sequence ID" value="HIV26369.1"/>
    <property type="molecule type" value="Genomic_DNA"/>
</dbReference>
<feature type="region of interest" description="Disordered" evidence="1">
    <location>
        <begin position="71"/>
        <end position="99"/>
    </location>
</feature>
<organism evidence="2 3">
    <name type="scientific">Candidatus Ornithocaccomicrobium faecavium</name>
    <dbReference type="NCBI Taxonomy" id="2840890"/>
    <lineage>
        <taxon>Bacteria</taxon>
        <taxon>Bacillati</taxon>
        <taxon>Bacillota</taxon>
        <taxon>Clostridia</taxon>
        <taxon>Candidatus Ornithocaccomicrobium</taxon>
    </lineage>
</organism>
<dbReference type="Proteomes" id="UP000886884">
    <property type="component" value="Unassembled WGS sequence"/>
</dbReference>
<proteinExistence type="predicted"/>
<comment type="caution">
    <text evidence="2">The sequence shown here is derived from an EMBL/GenBank/DDBJ whole genome shotgun (WGS) entry which is preliminary data.</text>
</comment>
<feature type="compositionally biased region" description="Low complexity" evidence="1">
    <location>
        <begin position="88"/>
        <end position="99"/>
    </location>
</feature>
<evidence type="ECO:0000256" key="1">
    <source>
        <dbReference type="SAM" id="MobiDB-lite"/>
    </source>
</evidence>
<protein>
    <submittedName>
        <fullName evidence="2">Uncharacterized protein</fullName>
    </submittedName>
</protein>
<evidence type="ECO:0000313" key="3">
    <source>
        <dbReference type="Proteomes" id="UP000886884"/>
    </source>
</evidence>
<gene>
    <name evidence="2" type="ORF">IAA64_00240</name>
</gene>
<sequence>MSETLRDLVVSLSLQKDNFTRNIRSVNKQIAEAESKFKLAAAGVEGFEKTVTGLSTQLSTLERRLSLQKDALRSTSARSPLPTASCKSASPARRIAPSA</sequence>
<reference evidence="2" key="2">
    <citation type="journal article" date="2021" name="PeerJ">
        <title>Extensive microbial diversity within the chicken gut microbiome revealed by metagenomics and culture.</title>
        <authorList>
            <person name="Gilroy R."/>
            <person name="Ravi A."/>
            <person name="Getino M."/>
            <person name="Pursley I."/>
            <person name="Horton D.L."/>
            <person name="Alikhan N.F."/>
            <person name="Baker D."/>
            <person name="Gharbi K."/>
            <person name="Hall N."/>
            <person name="Watson M."/>
            <person name="Adriaenssens E.M."/>
            <person name="Foster-Nyarko E."/>
            <person name="Jarju S."/>
            <person name="Secka A."/>
            <person name="Antonio M."/>
            <person name="Oren A."/>
            <person name="Chaudhuri R.R."/>
            <person name="La Ragione R."/>
            <person name="Hildebrand F."/>
            <person name="Pallen M.J."/>
        </authorList>
    </citation>
    <scope>NUCLEOTIDE SEQUENCE</scope>
    <source>
        <strain evidence="2">CHK183-6373</strain>
    </source>
</reference>